<feature type="compositionally biased region" description="Polar residues" evidence="1">
    <location>
        <begin position="40"/>
        <end position="57"/>
    </location>
</feature>
<gene>
    <name evidence="3" type="ORF">YSA_03209</name>
</gene>
<organism evidence="3 4">
    <name type="scientific">Pseudomonas putida ND6</name>
    <dbReference type="NCBI Taxonomy" id="231023"/>
    <lineage>
        <taxon>Bacteria</taxon>
        <taxon>Pseudomonadati</taxon>
        <taxon>Pseudomonadota</taxon>
        <taxon>Gammaproteobacteria</taxon>
        <taxon>Pseudomonadales</taxon>
        <taxon>Pseudomonadaceae</taxon>
        <taxon>Pseudomonas</taxon>
    </lineage>
</organism>
<sequence>MGVVPPASAGLAYLLSLFFFRIDVKSKSMGARRSNPPIWISSSHDPPAQKNSGFASL</sequence>
<feature type="region of interest" description="Disordered" evidence="1">
    <location>
        <begin position="29"/>
        <end position="57"/>
    </location>
</feature>
<keyword evidence="2" id="KW-1133">Transmembrane helix</keyword>
<evidence type="ECO:0000256" key="1">
    <source>
        <dbReference type="SAM" id="MobiDB-lite"/>
    </source>
</evidence>
<dbReference type="AlphaFoldDB" id="I3USN9"/>
<dbReference type="KEGG" id="ppi:YSA_03209"/>
<keyword evidence="2" id="KW-0472">Membrane</keyword>
<feature type="transmembrane region" description="Helical" evidence="2">
    <location>
        <begin position="6"/>
        <end position="24"/>
    </location>
</feature>
<keyword evidence="2" id="KW-0812">Transmembrane</keyword>
<accession>I3USN9</accession>
<dbReference type="EMBL" id="CP003588">
    <property type="protein sequence ID" value="AFK68510.1"/>
    <property type="molecule type" value="Genomic_DNA"/>
</dbReference>
<reference evidence="3 4" key="1">
    <citation type="journal article" date="2012" name="J. Bacteriol.">
        <title>Complete Genome Sequence of the Naphthalene-Degrading Pseudomonas putida Strain ND6.</title>
        <authorList>
            <person name="Li S."/>
            <person name="Zhao H."/>
            <person name="Li Y."/>
            <person name="Niu S."/>
            <person name="Cai B."/>
        </authorList>
    </citation>
    <scope>NUCLEOTIDE SEQUENCE [LARGE SCALE GENOMIC DNA]</scope>
    <source>
        <strain evidence="3 4">ND6</strain>
    </source>
</reference>
<evidence type="ECO:0000313" key="4">
    <source>
        <dbReference type="Proteomes" id="UP000005268"/>
    </source>
</evidence>
<evidence type="ECO:0000313" key="3">
    <source>
        <dbReference type="EMBL" id="AFK68510.1"/>
    </source>
</evidence>
<protein>
    <submittedName>
        <fullName evidence="3">Uncharacterized protein</fullName>
    </submittedName>
</protein>
<name>I3USN9_PSEPU</name>
<evidence type="ECO:0000256" key="2">
    <source>
        <dbReference type="SAM" id="Phobius"/>
    </source>
</evidence>
<proteinExistence type="predicted"/>
<dbReference type="HOGENOM" id="CLU_2993337_0_0_6"/>
<dbReference type="Proteomes" id="UP000005268">
    <property type="component" value="Chromosome"/>
</dbReference>